<evidence type="ECO:0000313" key="7">
    <source>
        <dbReference type="Proteomes" id="UP001221757"/>
    </source>
</evidence>
<dbReference type="EMBL" id="JARKIE010000040">
    <property type="protein sequence ID" value="KAJ7694879.1"/>
    <property type="molecule type" value="Genomic_DNA"/>
</dbReference>
<proteinExistence type="inferred from homology"/>
<comment type="caution">
    <text evidence="6">The sequence shown here is derived from an EMBL/GenBank/DDBJ whole genome shotgun (WGS) entry which is preliminary data.</text>
</comment>
<dbReference type="InterPro" id="IPR007867">
    <property type="entry name" value="GMC_OxRtase_C"/>
</dbReference>
<sequence>MYDYILVGGGTAGCVLAARLSEDPAVSVLVLERGRVHDAWYARIPLISSDVTSKATPIVRSPSIPITGAEGQVVDIVHAEVLGGGSAVNAMLVTRGAVGDFEHWAALGHPEWGYTSLRPYFIKSEKSLSQRSGDRGYSGPWVNQTFPDYPYKVQSSVKAAALALGFADVGDLNAANVPVDAFATLDAAIDGKMRRMSTYHAFLPAEITNARRNRLSVCIKAVATRIMVEGGVAVGVEFESSDKSVPGAFYARARREIVVCCGAIGSPQLLLLSGIGAAEHLGEHGIETVSDLPGVGQHLQDHIGLPLMYEVPLEDTLHYIENNMWAGALELGKYFLGRKSIMGVPVTLIAMFAHSSHLDEETAAVSNTNAAPSEATGDNRPDLEIMPIAHWCSEPPPYKIKMGVFSFLLCNVQPKSRGSVRLASRDPHLRPTVDLGFLSNAEDFVPLRKGIRLALRLAEAMRADGYPMKDFQVPSSEAESDLDAFIRTHLRNVFHYTSSCRMARREEGGVVDDDLRVYGVRGLRVCDASIFPCVTSGHTMTPVIAIAERCADLMKKGC</sequence>
<reference evidence="6" key="1">
    <citation type="submission" date="2023-03" db="EMBL/GenBank/DDBJ databases">
        <title>Massive genome expansion in bonnet fungi (Mycena s.s.) driven by repeated elements and novel gene families across ecological guilds.</title>
        <authorList>
            <consortium name="Lawrence Berkeley National Laboratory"/>
            <person name="Harder C.B."/>
            <person name="Miyauchi S."/>
            <person name="Viragh M."/>
            <person name="Kuo A."/>
            <person name="Thoen E."/>
            <person name="Andreopoulos B."/>
            <person name="Lu D."/>
            <person name="Skrede I."/>
            <person name="Drula E."/>
            <person name="Henrissat B."/>
            <person name="Morin E."/>
            <person name="Kohler A."/>
            <person name="Barry K."/>
            <person name="LaButti K."/>
            <person name="Morin E."/>
            <person name="Salamov A."/>
            <person name="Lipzen A."/>
            <person name="Mereny Z."/>
            <person name="Hegedus B."/>
            <person name="Baldrian P."/>
            <person name="Stursova M."/>
            <person name="Weitz H."/>
            <person name="Taylor A."/>
            <person name="Grigoriev I.V."/>
            <person name="Nagy L.G."/>
            <person name="Martin F."/>
            <person name="Kauserud H."/>
        </authorList>
    </citation>
    <scope>NUCLEOTIDE SEQUENCE</scope>
    <source>
        <strain evidence="6">CBHHK067</strain>
    </source>
</reference>
<comment type="cofactor">
    <cofactor evidence="1 4">
        <name>FAD</name>
        <dbReference type="ChEBI" id="CHEBI:57692"/>
    </cofactor>
</comment>
<dbReference type="Pfam" id="PF05199">
    <property type="entry name" value="GMC_oxred_C"/>
    <property type="match status" value="1"/>
</dbReference>
<evidence type="ECO:0000313" key="6">
    <source>
        <dbReference type="EMBL" id="KAJ7694879.1"/>
    </source>
</evidence>
<keyword evidence="4" id="KW-0285">Flavoprotein</keyword>
<feature type="domain" description="Glucose-methanol-choline oxidoreductase N-terminal" evidence="5">
    <location>
        <begin position="262"/>
        <end position="276"/>
    </location>
</feature>
<dbReference type="PANTHER" id="PTHR11552:SF219">
    <property type="entry name" value="GLUCOSE-METHANOL-CHOLINE OXIDOREDUCTASE N-TERMINAL DOMAIN-CONTAINING PROTEIN"/>
    <property type="match status" value="1"/>
</dbReference>
<dbReference type="Gene3D" id="3.30.560.10">
    <property type="entry name" value="Glucose Oxidase, domain 3"/>
    <property type="match status" value="1"/>
</dbReference>
<dbReference type="GO" id="GO:0016614">
    <property type="term" value="F:oxidoreductase activity, acting on CH-OH group of donors"/>
    <property type="evidence" value="ECO:0007669"/>
    <property type="project" value="InterPro"/>
</dbReference>
<dbReference type="InterPro" id="IPR036188">
    <property type="entry name" value="FAD/NAD-bd_sf"/>
</dbReference>
<name>A0AAD7GHG1_MYCRO</name>
<evidence type="ECO:0000256" key="3">
    <source>
        <dbReference type="PIRSR" id="PIRSR000137-1"/>
    </source>
</evidence>
<dbReference type="PIRSF" id="PIRSF000137">
    <property type="entry name" value="Alcohol_oxidase"/>
    <property type="match status" value="1"/>
</dbReference>
<feature type="binding site" evidence="4">
    <location>
        <position position="81"/>
    </location>
    <ligand>
        <name>FAD</name>
        <dbReference type="ChEBI" id="CHEBI:57692"/>
    </ligand>
</feature>
<dbReference type="SUPFAM" id="SSF51905">
    <property type="entry name" value="FAD/NAD(P)-binding domain"/>
    <property type="match status" value="1"/>
</dbReference>
<dbReference type="PROSITE" id="PS00624">
    <property type="entry name" value="GMC_OXRED_2"/>
    <property type="match status" value="1"/>
</dbReference>
<keyword evidence="7" id="KW-1185">Reference proteome</keyword>
<evidence type="ECO:0000259" key="5">
    <source>
        <dbReference type="PROSITE" id="PS00624"/>
    </source>
</evidence>
<evidence type="ECO:0000256" key="2">
    <source>
        <dbReference type="ARBA" id="ARBA00010790"/>
    </source>
</evidence>
<dbReference type="InterPro" id="IPR000172">
    <property type="entry name" value="GMC_OxRdtase_N"/>
</dbReference>
<accession>A0AAD7GHG1</accession>
<feature type="active site" description="Proton donor" evidence="3">
    <location>
        <position position="495"/>
    </location>
</feature>
<dbReference type="Proteomes" id="UP001221757">
    <property type="component" value="Unassembled WGS sequence"/>
</dbReference>
<dbReference type="PANTHER" id="PTHR11552">
    <property type="entry name" value="GLUCOSE-METHANOL-CHOLINE GMC OXIDOREDUCTASE"/>
    <property type="match status" value="1"/>
</dbReference>
<gene>
    <name evidence="6" type="ORF">B0H17DRAFT_1329901</name>
</gene>
<evidence type="ECO:0000256" key="4">
    <source>
        <dbReference type="PIRSR" id="PIRSR000137-2"/>
    </source>
</evidence>
<protein>
    <submittedName>
        <fullName evidence="6">Alcohol oxidase</fullName>
    </submittedName>
</protein>
<feature type="active site" description="Proton acceptor" evidence="3">
    <location>
        <position position="538"/>
    </location>
</feature>
<dbReference type="Pfam" id="PF00732">
    <property type="entry name" value="GMC_oxred_N"/>
    <property type="match status" value="1"/>
</dbReference>
<keyword evidence="4" id="KW-0274">FAD</keyword>
<comment type="similarity">
    <text evidence="2">Belongs to the GMC oxidoreductase family.</text>
</comment>
<dbReference type="Gene3D" id="3.50.50.60">
    <property type="entry name" value="FAD/NAD(P)-binding domain"/>
    <property type="match status" value="1"/>
</dbReference>
<dbReference type="SUPFAM" id="SSF54373">
    <property type="entry name" value="FAD-linked reductases, C-terminal domain"/>
    <property type="match status" value="1"/>
</dbReference>
<dbReference type="AlphaFoldDB" id="A0AAD7GHG1"/>
<dbReference type="GO" id="GO:0050660">
    <property type="term" value="F:flavin adenine dinucleotide binding"/>
    <property type="evidence" value="ECO:0007669"/>
    <property type="project" value="InterPro"/>
</dbReference>
<organism evidence="6 7">
    <name type="scientific">Mycena rosella</name>
    <name type="common">Pink bonnet</name>
    <name type="synonym">Agaricus rosellus</name>
    <dbReference type="NCBI Taxonomy" id="1033263"/>
    <lineage>
        <taxon>Eukaryota</taxon>
        <taxon>Fungi</taxon>
        <taxon>Dikarya</taxon>
        <taxon>Basidiomycota</taxon>
        <taxon>Agaricomycotina</taxon>
        <taxon>Agaricomycetes</taxon>
        <taxon>Agaricomycetidae</taxon>
        <taxon>Agaricales</taxon>
        <taxon>Marasmiineae</taxon>
        <taxon>Mycenaceae</taxon>
        <taxon>Mycena</taxon>
    </lineage>
</organism>
<dbReference type="InterPro" id="IPR012132">
    <property type="entry name" value="GMC_OxRdtase"/>
</dbReference>
<evidence type="ECO:0000256" key="1">
    <source>
        <dbReference type="ARBA" id="ARBA00001974"/>
    </source>
</evidence>